<dbReference type="AlphaFoldDB" id="A0A8H8PD48"/>
<dbReference type="GO" id="GO:0005739">
    <property type="term" value="C:mitochondrion"/>
    <property type="evidence" value="ECO:0007669"/>
    <property type="project" value="TreeGrafter"/>
</dbReference>
<dbReference type="CDD" id="cd12148">
    <property type="entry name" value="fungal_TF_MHR"/>
    <property type="match status" value="1"/>
</dbReference>
<accession>A0A8H8PD48</accession>
<sequence length="909" mass="100179">MYRASALKISRAVVRIEKRGLADLTVLPTRQPIISYGPPGRSAVSGHVATVFGCTGFLGRYLVSKLAKAGTQVIIPYRDEDEKRHLKVLGDLGQIVPLEWDLRHEDQIAECMRHSDIVYNLVGRDYETKNFDYNSVHVAGAASIANIASQLQIPRLVHVSHLNASHKSESQFYRAKAEGEDAVREAFPEATIIRPGPIFGHEDKLLNSMAVWPILWTLNHGDTKIRPVHVLDVAQALSNLSVITNPAQVYNLPGPAYHTYTTMLDLVAAVTCKTPAHPPTIPKPIALALARAAQVVWWPALSPDEVVRRYINDSDVPGDWDALGITPEEVEGHAITYLRRYRSASSMFGSTNNLSPGGPRALGTYTPSPAGTGASGRNTVAGFLSYIFAPPREDLAFTERSTGSNDEWGVLGTKLESEVFRTEFALDLIDVYFQICHTRLPILDPHNFRTRFKYSLPQAPLPPPLPARDVEPLPTALIAVVLAWGAKFSEHPIIVHDRGASKDKSSILARALARRAREVAEAERIFRIATPDNAIVCLLLEPLQSQLNTDPDGFHGFWLNSGVRHMLELKINYKLGTMALDDSRGASMVMAWWMACLADGFSSAYFRTKPTLDDDDYNIQSLTASTFSTSTETLCIGTPTEFVTWYTAMHVLAREVRWMSRMLWTPVIAEEGIPAKITQDLMTRLNRWRDVYLNTVGVPSNFEADWNFVAAVSACSSDATFHVMYIILHQAVEDLGSATLASEALHSALRIAALTGVLTTNGYLRLDPNVLHYSTYAAGLLLARQGRPEAVNCITGLRQYAFAYEEAHIQADEIEATLKAVNRERTQREQDDPHVASPSTYSTGRVSQAFAMGLPAVSAVHHPGQGSVMSYGGNEVPNEYAMYGTFGGMPAEQSTPHDSSHYSAYGSRR</sequence>
<dbReference type="SUPFAM" id="SSF51735">
    <property type="entry name" value="NAD(P)-binding Rossmann-fold domains"/>
    <property type="match status" value="1"/>
</dbReference>
<reference evidence="3" key="1">
    <citation type="submission" date="2020-05" db="EMBL/GenBank/DDBJ databases">
        <title>Evolutionary and genomic comparisons of hybrid uninucleate and nonhybrid Rhizoctonia fungi.</title>
        <authorList>
            <person name="Li C."/>
            <person name="Chen X."/>
        </authorList>
    </citation>
    <scope>NUCLEOTIDE SEQUENCE</scope>
    <source>
        <strain evidence="3">AG-1 IA</strain>
    </source>
</reference>
<dbReference type="GeneID" id="67024389"/>
<dbReference type="InterPro" id="IPR051207">
    <property type="entry name" value="ComplexI_NDUFA9_subunit"/>
</dbReference>
<feature type="coiled-coil region" evidence="1">
    <location>
        <begin position="804"/>
        <end position="831"/>
    </location>
</feature>
<evidence type="ECO:0000313" key="3">
    <source>
        <dbReference type="EMBL" id="QRW27512.1"/>
    </source>
</evidence>
<keyword evidence="1" id="KW-0175">Coiled coil</keyword>
<feature type="domain" description="NAD(P)-binding" evidence="2">
    <location>
        <begin position="53"/>
        <end position="197"/>
    </location>
</feature>
<protein>
    <submittedName>
        <fullName evidence="3">NAD(P)H-binding family protein</fullName>
    </submittedName>
</protein>
<evidence type="ECO:0000256" key="1">
    <source>
        <dbReference type="SAM" id="Coils"/>
    </source>
</evidence>
<gene>
    <name evidence="3" type="ORF">RhiXN_02107</name>
</gene>
<dbReference type="InterPro" id="IPR036291">
    <property type="entry name" value="NAD(P)-bd_dom_sf"/>
</dbReference>
<dbReference type="Gene3D" id="3.40.50.720">
    <property type="entry name" value="NAD(P)-binding Rossmann-like Domain"/>
    <property type="match status" value="1"/>
</dbReference>
<dbReference type="PANTHER" id="PTHR12126:SF11">
    <property type="entry name" value="NADH DEHYDROGENASE [UBIQUINONE] 1 ALPHA SUBCOMPLEX SUBUNIT 9, MITOCHONDRIAL"/>
    <property type="match status" value="1"/>
</dbReference>
<organism evidence="3 4">
    <name type="scientific">Rhizoctonia solani</name>
    <dbReference type="NCBI Taxonomy" id="456999"/>
    <lineage>
        <taxon>Eukaryota</taxon>
        <taxon>Fungi</taxon>
        <taxon>Dikarya</taxon>
        <taxon>Basidiomycota</taxon>
        <taxon>Agaricomycotina</taxon>
        <taxon>Agaricomycetes</taxon>
        <taxon>Cantharellales</taxon>
        <taxon>Ceratobasidiaceae</taxon>
        <taxon>Rhizoctonia</taxon>
    </lineage>
</organism>
<proteinExistence type="predicted"/>
<dbReference type="KEGG" id="rsx:RhiXN_02107"/>
<name>A0A8H8PD48_9AGAM</name>
<dbReference type="CDD" id="cd05271">
    <property type="entry name" value="NDUFA9_like_SDR_a"/>
    <property type="match status" value="1"/>
</dbReference>
<dbReference type="RefSeq" id="XP_043187749.1">
    <property type="nucleotide sequence ID" value="XM_043321926.1"/>
</dbReference>
<dbReference type="GO" id="GO:0044877">
    <property type="term" value="F:protein-containing complex binding"/>
    <property type="evidence" value="ECO:0007669"/>
    <property type="project" value="TreeGrafter"/>
</dbReference>
<dbReference type="Proteomes" id="UP000650533">
    <property type="component" value="Chromosome 16"/>
</dbReference>
<dbReference type="PANTHER" id="PTHR12126">
    <property type="entry name" value="NADH-UBIQUINONE OXIDOREDUCTASE 39 KDA SUBUNIT-RELATED"/>
    <property type="match status" value="1"/>
</dbReference>
<dbReference type="EMBL" id="CP059673">
    <property type="protein sequence ID" value="QRW27512.1"/>
    <property type="molecule type" value="Genomic_DNA"/>
</dbReference>
<dbReference type="InterPro" id="IPR016040">
    <property type="entry name" value="NAD(P)-bd_dom"/>
</dbReference>
<evidence type="ECO:0000259" key="2">
    <source>
        <dbReference type="Pfam" id="PF13460"/>
    </source>
</evidence>
<dbReference type="Pfam" id="PF13460">
    <property type="entry name" value="NAD_binding_10"/>
    <property type="match status" value="1"/>
</dbReference>
<evidence type="ECO:0000313" key="4">
    <source>
        <dbReference type="Proteomes" id="UP000650533"/>
    </source>
</evidence>